<feature type="compositionally biased region" description="Basic residues" evidence="7">
    <location>
        <begin position="1"/>
        <end position="16"/>
    </location>
</feature>
<evidence type="ECO:0000256" key="6">
    <source>
        <dbReference type="PROSITE-ProRule" id="PRU00335"/>
    </source>
</evidence>
<dbReference type="PRINTS" id="PR00455">
    <property type="entry name" value="HTHTETR"/>
</dbReference>
<dbReference type="SUPFAM" id="SSF46689">
    <property type="entry name" value="Homeodomain-like"/>
    <property type="match status" value="1"/>
</dbReference>
<sequence>MSSKKSSGRKAGRGKPARREPLSRERVLRAAVELADEEGLAALSMRRLAQALGVEAMSLYNHVESKDDVLDGMVDLVVGEIEAPEVGGDWKAAIRRRAVSAHAVLLRHRWAPQLVVSRLNIGPAMRRYVDATLGCLHAAGFSYALADRAWNAIDSHIYGFTLQELNFPLAPGEYAAAAQQFLPLIPPEQYPHMHALSQLVIAGKHDGLQDFTFGLDLLLDGLERLLGEQGAAA</sequence>
<dbReference type="InterPro" id="IPR001647">
    <property type="entry name" value="HTH_TetR"/>
</dbReference>
<dbReference type="PANTHER" id="PTHR30055:SF151">
    <property type="entry name" value="TRANSCRIPTIONAL REGULATORY PROTEIN"/>
    <property type="match status" value="1"/>
</dbReference>
<dbReference type="InterPro" id="IPR003012">
    <property type="entry name" value="Tet_transcr_reg_TetR"/>
</dbReference>
<organism evidence="9 10">
    <name type="scientific">Nannocystis exedens</name>
    <dbReference type="NCBI Taxonomy" id="54"/>
    <lineage>
        <taxon>Bacteria</taxon>
        <taxon>Pseudomonadati</taxon>
        <taxon>Myxococcota</taxon>
        <taxon>Polyangia</taxon>
        <taxon>Nannocystales</taxon>
        <taxon>Nannocystaceae</taxon>
        <taxon>Nannocystis</taxon>
    </lineage>
</organism>
<protein>
    <submittedName>
        <fullName evidence="9">Transcriptional regulator, TetR family</fullName>
    </submittedName>
</protein>
<keyword evidence="10" id="KW-1185">Reference proteome</keyword>
<evidence type="ECO:0000313" key="9">
    <source>
        <dbReference type="EMBL" id="SFD87643.1"/>
    </source>
</evidence>
<dbReference type="SUPFAM" id="SSF48498">
    <property type="entry name" value="Tetracyclin repressor-like, C-terminal domain"/>
    <property type="match status" value="1"/>
</dbReference>
<evidence type="ECO:0000256" key="5">
    <source>
        <dbReference type="ARBA" id="ARBA00023163"/>
    </source>
</evidence>
<dbReference type="InterPro" id="IPR004111">
    <property type="entry name" value="Repressor_TetR_C"/>
</dbReference>
<dbReference type="InterPro" id="IPR009057">
    <property type="entry name" value="Homeodomain-like_sf"/>
</dbReference>
<dbReference type="GO" id="GO:0003700">
    <property type="term" value="F:DNA-binding transcription factor activity"/>
    <property type="evidence" value="ECO:0007669"/>
    <property type="project" value="TreeGrafter"/>
</dbReference>
<evidence type="ECO:0000256" key="1">
    <source>
        <dbReference type="ARBA" id="ARBA00002856"/>
    </source>
</evidence>
<dbReference type="Pfam" id="PF02909">
    <property type="entry name" value="TetR_C_1"/>
    <property type="match status" value="1"/>
</dbReference>
<dbReference type="Pfam" id="PF00440">
    <property type="entry name" value="TetR_N"/>
    <property type="match status" value="1"/>
</dbReference>
<evidence type="ECO:0000313" key="10">
    <source>
        <dbReference type="Proteomes" id="UP000199400"/>
    </source>
</evidence>
<dbReference type="EMBL" id="FOMX01000005">
    <property type="protein sequence ID" value="SFD87643.1"/>
    <property type="molecule type" value="Genomic_DNA"/>
</dbReference>
<dbReference type="PRINTS" id="PR00400">
    <property type="entry name" value="TETREPRESSOR"/>
</dbReference>
<dbReference type="AlphaFoldDB" id="A0A1I1W2V8"/>
<dbReference type="Proteomes" id="UP000199400">
    <property type="component" value="Unassembled WGS sequence"/>
</dbReference>
<dbReference type="GO" id="GO:0046677">
    <property type="term" value="P:response to antibiotic"/>
    <property type="evidence" value="ECO:0007669"/>
    <property type="project" value="InterPro"/>
</dbReference>
<dbReference type="GO" id="GO:0045892">
    <property type="term" value="P:negative regulation of DNA-templated transcription"/>
    <property type="evidence" value="ECO:0007669"/>
    <property type="project" value="InterPro"/>
</dbReference>
<evidence type="ECO:0000256" key="4">
    <source>
        <dbReference type="ARBA" id="ARBA00023125"/>
    </source>
</evidence>
<dbReference type="Gene3D" id="1.10.357.10">
    <property type="entry name" value="Tetracycline Repressor, domain 2"/>
    <property type="match status" value="1"/>
</dbReference>
<dbReference type="PROSITE" id="PS50977">
    <property type="entry name" value="HTH_TETR_2"/>
    <property type="match status" value="1"/>
</dbReference>
<keyword evidence="2" id="KW-0678">Repressor</keyword>
<feature type="region of interest" description="Disordered" evidence="7">
    <location>
        <begin position="1"/>
        <end position="23"/>
    </location>
</feature>
<name>A0A1I1W2V8_9BACT</name>
<dbReference type="OrthoDB" id="329481at2"/>
<feature type="domain" description="HTH tetR-type" evidence="8">
    <location>
        <begin position="21"/>
        <end position="81"/>
    </location>
</feature>
<evidence type="ECO:0000259" key="8">
    <source>
        <dbReference type="PROSITE" id="PS50977"/>
    </source>
</evidence>
<dbReference type="GO" id="GO:0000976">
    <property type="term" value="F:transcription cis-regulatory region binding"/>
    <property type="evidence" value="ECO:0007669"/>
    <property type="project" value="TreeGrafter"/>
</dbReference>
<keyword evidence="4 6" id="KW-0238">DNA-binding</keyword>
<dbReference type="RefSeq" id="WP_096330838.1">
    <property type="nucleotide sequence ID" value="NZ_FOMX01000005.1"/>
</dbReference>
<evidence type="ECO:0000256" key="2">
    <source>
        <dbReference type="ARBA" id="ARBA00022491"/>
    </source>
</evidence>
<reference evidence="10" key="1">
    <citation type="submission" date="2016-10" db="EMBL/GenBank/DDBJ databases">
        <authorList>
            <person name="Varghese N."/>
            <person name="Submissions S."/>
        </authorList>
    </citation>
    <scope>NUCLEOTIDE SEQUENCE [LARGE SCALE GENOMIC DNA]</scope>
    <source>
        <strain evidence="10">ATCC 25963</strain>
    </source>
</reference>
<gene>
    <name evidence="9" type="ORF">SAMN02745121_02055</name>
</gene>
<evidence type="ECO:0000256" key="7">
    <source>
        <dbReference type="SAM" id="MobiDB-lite"/>
    </source>
</evidence>
<proteinExistence type="predicted"/>
<comment type="function">
    <text evidence="1">TetR is the repressor of the tetracycline resistance element; its N-terminal region forms a helix-turn-helix structure and binds DNA. Binding of tetracycline to TetR reduces the repressor affinity for the tetracycline resistance gene (tetA) promoter operator sites.</text>
</comment>
<feature type="DNA-binding region" description="H-T-H motif" evidence="6">
    <location>
        <begin position="44"/>
        <end position="63"/>
    </location>
</feature>
<dbReference type="InterPro" id="IPR050109">
    <property type="entry name" value="HTH-type_TetR-like_transc_reg"/>
</dbReference>
<keyword evidence="3" id="KW-0805">Transcription regulation</keyword>
<dbReference type="STRING" id="54.SAMN02745121_02055"/>
<evidence type="ECO:0000256" key="3">
    <source>
        <dbReference type="ARBA" id="ARBA00023015"/>
    </source>
</evidence>
<dbReference type="PANTHER" id="PTHR30055">
    <property type="entry name" value="HTH-TYPE TRANSCRIPTIONAL REGULATOR RUTR"/>
    <property type="match status" value="1"/>
</dbReference>
<dbReference type="InterPro" id="IPR036271">
    <property type="entry name" value="Tet_transcr_reg_TetR-rel_C_sf"/>
</dbReference>
<accession>A0A1I1W2V8</accession>
<dbReference type="Gene3D" id="1.10.10.60">
    <property type="entry name" value="Homeodomain-like"/>
    <property type="match status" value="1"/>
</dbReference>
<keyword evidence="5" id="KW-0804">Transcription</keyword>